<dbReference type="CDD" id="cd04899">
    <property type="entry name" value="ACT_ACR-UUR-like_2"/>
    <property type="match status" value="1"/>
</dbReference>
<protein>
    <recommendedName>
        <fullName evidence="7">Bifunctional uridylyltransferase/uridylyl-removing enzyme</fullName>
        <shortName evidence="7">UTase/UR</shortName>
    </recommendedName>
    <alternativeName>
        <fullName evidence="7">Bifunctional [protein-PII] modification enzyme</fullName>
    </alternativeName>
    <alternativeName>
        <fullName evidence="7">Bifunctional nitrogen sensor protein</fullName>
    </alternativeName>
    <domain>
        <recommendedName>
            <fullName evidence="7">[Protein-PII] uridylyltransferase</fullName>
            <shortName evidence="7">PII uridylyltransferase</shortName>
            <shortName evidence="7">UTase</shortName>
            <ecNumber evidence="7">2.7.7.59</ecNumber>
        </recommendedName>
    </domain>
    <domain>
        <recommendedName>
            <fullName evidence="7">[Protein-PII]-UMP uridylyl-removing enzyme</fullName>
            <shortName evidence="7">UR</shortName>
            <ecNumber evidence="7">3.1.4.-</ecNumber>
        </recommendedName>
    </domain>
</protein>
<keyword evidence="4 7" id="KW-0378">Hydrolase</keyword>
<comment type="caution">
    <text evidence="7">Lacks conserved residue(s) required for the propagation of feature annotation.</text>
</comment>
<evidence type="ECO:0000256" key="4">
    <source>
        <dbReference type="ARBA" id="ARBA00022801"/>
    </source>
</evidence>
<reference evidence="10 11" key="1">
    <citation type="submission" date="2019-02" db="EMBL/GenBank/DDBJ databases">
        <title>Deep-cultivation of Planctomycetes and their phenomic and genomic characterization uncovers novel biology.</title>
        <authorList>
            <person name="Wiegand S."/>
            <person name="Jogler M."/>
            <person name="Boedeker C."/>
            <person name="Pinto D."/>
            <person name="Vollmers J."/>
            <person name="Rivas-Marin E."/>
            <person name="Kohn T."/>
            <person name="Peeters S.H."/>
            <person name="Heuer A."/>
            <person name="Rast P."/>
            <person name="Oberbeckmann S."/>
            <person name="Bunk B."/>
            <person name="Jeske O."/>
            <person name="Meyerdierks A."/>
            <person name="Storesund J.E."/>
            <person name="Kallscheuer N."/>
            <person name="Luecker S."/>
            <person name="Lage O.M."/>
            <person name="Pohl T."/>
            <person name="Merkel B.J."/>
            <person name="Hornburger P."/>
            <person name="Mueller R.-W."/>
            <person name="Bruemmer F."/>
            <person name="Labrenz M."/>
            <person name="Spormann A.M."/>
            <person name="Op den Camp H."/>
            <person name="Overmann J."/>
            <person name="Amann R."/>
            <person name="Jetten M.S.M."/>
            <person name="Mascher T."/>
            <person name="Medema M.H."/>
            <person name="Devos D.P."/>
            <person name="Kaster A.-K."/>
            <person name="Ovreas L."/>
            <person name="Rohde M."/>
            <person name="Galperin M.Y."/>
            <person name="Jogler C."/>
        </authorList>
    </citation>
    <scope>NUCLEOTIDE SEQUENCE [LARGE SCALE GENOMIC DNA]</scope>
    <source>
        <strain evidence="10 11">K23_9</strain>
    </source>
</reference>
<feature type="region of interest" description="Uridylyltransferase" evidence="7">
    <location>
        <begin position="1"/>
        <end position="333"/>
    </location>
</feature>
<keyword evidence="3" id="KW-0677">Repeat</keyword>
<keyword evidence="1 7" id="KW-0808">Transferase</keyword>
<gene>
    <name evidence="7 10" type="primary">glnD</name>
    <name evidence="10" type="ORF">K239x_06900</name>
</gene>
<evidence type="ECO:0000256" key="3">
    <source>
        <dbReference type="ARBA" id="ARBA00022737"/>
    </source>
</evidence>
<feature type="domain" description="HD" evidence="9">
    <location>
        <begin position="453"/>
        <end position="570"/>
    </location>
</feature>
<dbReference type="EMBL" id="CP036526">
    <property type="protein sequence ID" value="QDT08748.1"/>
    <property type="molecule type" value="Genomic_DNA"/>
</dbReference>
<dbReference type="Proteomes" id="UP000319817">
    <property type="component" value="Chromosome"/>
</dbReference>
<dbReference type="InterPro" id="IPR045865">
    <property type="entry name" value="ACT-like_dom_sf"/>
</dbReference>
<dbReference type="EC" id="3.1.4.-" evidence="7"/>
<dbReference type="PANTHER" id="PTHR47320">
    <property type="entry name" value="BIFUNCTIONAL URIDYLYLTRANSFERASE/URIDYLYL-REMOVING ENZYME"/>
    <property type="match status" value="1"/>
</dbReference>
<dbReference type="CDD" id="cd04873">
    <property type="entry name" value="ACT_UUR-ACR-like"/>
    <property type="match status" value="1"/>
</dbReference>
<dbReference type="GO" id="GO:0008081">
    <property type="term" value="F:phosphoric diester hydrolase activity"/>
    <property type="evidence" value="ECO:0007669"/>
    <property type="project" value="UniProtKB-UniRule"/>
</dbReference>
<evidence type="ECO:0000259" key="8">
    <source>
        <dbReference type="PROSITE" id="PS51671"/>
    </source>
</evidence>
<dbReference type="CDD" id="cd00077">
    <property type="entry name" value="HDc"/>
    <property type="match status" value="1"/>
</dbReference>
<dbReference type="InterPro" id="IPR013546">
    <property type="entry name" value="PII_UdlTrfase/GS_AdlTrfase"/>
</dbReference>
<dbReference type="Gene3D" id="1.20.120.330">
    <property type="entry name" value="Nucleotidyltransferases domain 2"/>
    <property type="match status" value="1"/>
</dbReference>
<accession>A0A517NNP7</accession>
<evidence type="ECO:0000313" key="11">
    <source>
        <dbReference type="Proteomes" id="UP000319817"/>
    </source>
</evidence>
<evidence type="ECO:0000256" key="1">
    <source>
        <dbReference type="ARBA" id="ARBA00022679"/>
    </source>
</evidence>
<dbReference type="GO" id="GO:0008773">
    <property type="term" value="F:[protein-PII] uridylyltransferase activity"/>
    <property type="evidence" value="ECO:0007669"/>
    <property type="project" value="UniProtKB-UniRule"/>
</dbReference>
<comment type="activity regulation">
    <text evidence="7">Uridylyltransferase (UTase) activity is inhibited by glutamine, while glutamine activates uridylyl-removing (UR) activity.</text>
</comment>
<evidence type="ECO:0000256" key="5">
    <source>
        <dbReference type="ARBA" id="ARBA00022842"/>
    </source>
</evidence>
<dbReference type="Gene3D" id="3.30.460.10">
    <property type="entry name" value="Beta Polymerase, domain 2"/>
    <property type="match status" value="1"/>
</dbReference>
<evidence type="ECO:0000256" key="6">
    <source>
        <dbReference type="ARBA" id="ARBA00023268"/>
    </source>
</evidence>
<evidence type="ECO:0000259" key="9">
    <source>
        <dbReference type="PROSITE" id="PS51831"/>
    </source>
</evidence>
<dbReference type="GO" id="GO:0006808">
    <property type="term" value="P:regulation of nitrogen utilization"/>
    <property type="evidence" value="ECO:0007669"/>
    <property type="project" value="UniProtKB-UniRule"/>
</dbReference>
<dbReference type="CDD" id="cd05401">
    <property type="entry name" value="NT_GlnE_GlnD_like"/>
    <property type="match status" value="1"/>
</dbReference>
<name>A0A517NNP7_9BACT</name>
<dbReference type="AlphaFoldDB" id="A0A517NNP7"/>
<dbReference type="OrthoDB" id="9758038at2"/>
<evidence type="ECO:0000256" key="7">
    <source>
        <dbReference type="HAMAP-Rule" id="MF_00277"/>
    </source>
</evidence>
<dbReference type="InterPro" id="IPR002912">
    <property type="entry name" value="ACT_dom"/>
</dbReference>
<evidence type="ECO:0000313" key="10">
    <source>
        <dbReference type="EMBL" id="QDT08748.1"/>
    </source>
</evidence>
<dbReference type="SUPFAM" id="SSF109604">
    <property type="entry name" value="HD-domain/PDEase-like"/>
    <property type="match status" value="1"/>
</dbReference>
<keyword evidence="5 7" id="KW-0460">Magnesium</keyword>
<dbReference type="SMART" id="SM00471">
    <property type="entry name" value="HDc"/>
    <property type="match status" value="1"/>
</dbReference>
<dbReference type="EC" id="2.7.7.59" evidence="7"/>
<comment type="similarity">
    <text evidence="7">Belongs to the GlnD family.</text>
</comment>
<dbReference type="PROSITE" id="PS51671">
    <property type="entry name" value="ACT"/>
    <property type="match status" value="1"/>
</dbReference>
<keyword evidence="6 7" id="KW-0511">Multifunctional enzyme</keyword>
<dbReference type="PROSITE" id="PS51831">
    <property type="entry name" value="HD"/>
    <property type="match status" value="1"/>
</dbReference>
<dbReference type="Gene3D" id="1.10.3090.10">
    <property type="entry name" value="cca-adding enzyme, domain 2"/>
    <property type="match status" value="1"/>
</dbReference>
<dbReference type="InterPro" id="IPR010043">
    <property type="entry name" value="UTase/UR"/>
</dbReference>
<comment type="domain">
    <text evidence="7">Has four distinct domains: an N-terminal nucleotidyltransferase (NT) domain responsible for UTase activity, a central HD domain that encodes UR activity, and two C-terminal ACT domains that seem to have a role in glutamine sensing.</text>
</comment>
<evidence type="ECO:0000256" key="2">
    <source>
        <dbReference type="ARBA" id="ARBA00022695"/>
    </source>
</evidence>
<dbReference type="SUPFAM" id="SSF81593">
    <property type="entry name" value="Nucleotidyltransferase substrate binding subunit/domain"/>
    <property type="match status" value="1"/>
</dbReference>
<dbReference type="SUPFAM" id="SSF55021">
    <property type="entry name" value="ACT-like"/>
    <property type="match status" value="1"/>
</dbReference>
<comment type="cofactor">
    <cofactor evidence="7">
        <name>Mg(2+)</name>
        <dbReference type="ChEBI" id="CHEBI:18420"/>
    </cofactor>
</comment>
<organism evidence="10 11">
    <name type="scientific">Stieleria marina</name>
    <dbReference type="NCBI Taxonomy" id="1930275"/>
    <lineage>
        <taxon>Bacteria</taxon>
        <taxon>Pseudomonadati</taxon>
        <taxon>Planctomycetota</taxon>
        <taxon>Planctomycetia</taxon>
        <taxon>Pirellulales</taxon>
        <taxon>Pirellulaceae</taxon>
        <taxon>Stieleria</taxon>
    </lineage>
</organism>
<proteinExistence type="inferred from homology"/>
<comment type="catalytic activity">
    <reaction evidence="7">
        <text>[protein-PII]-L-tyrosine + UTP = [protein-PII]-uridylyl-L-tyrosine + diphosphate</text>
        <dbReference type="Rhea" id="RHEA:13673"/>
        <dbReference type="Rhea" id="RHEA-COMP:12147"/>
        <dbReference type="Rhea" id="RHEA-COMP:12148"/>
        <dbReference type="ChEBI" id="CHEBI:33019"/>
        <dbReference type="ChEBI" id="CHEBI:46398"/>
        <dbReference type="ChEBI" id="CHEBI:46858"/>
        <dbReference type="ChEBI" id="CHEBI:90602"/>
        <dbReference type="EC" id="2.7.7.59"/>
    </reaction>
</comment>
<keyword evidence="11" id="KW-1185">Reference proteome</keyword>
<dbReference type="InterPro" id="IPR006674">
    <property type="entry name" value="HD_domain"/>
</dbReference>
<sequence length="880" mass="100087">MSNNASLREIVLESRERLQVGREKAKQQHNSGSAGFQVATRLADLYDDIVLSVWAHACKEHQVESEPKGIALVAHGGFGRRDIAPYSDADLMMLVTPSSSALAGKIAGTLTRDLVDAGLQVGFSLRTADEATGMAWEDAVIFSSLTESRLLAGSLQLYSKFFHSLRQGALRRSNKLIRDVVAARREERRKWGETNFLLSPNVKRSRGALRDIQLVRWIGFARYGEVDLERLLKLGALPEEDYRLLRKAYAFMLRLRHELHFREGRAQDVLDRPTQLEIAEAWGYTADAGMLPVEVLMQDYFDNTRNVRYAAAFFRDDSRSQPLVQQALERIWSRSAGDGIRIGPSHIWVQRNSLDEFSKDLPRIMRLMSMANLKRKRIGHRTWQAIRKSMQEREPQMPGAETVGAFMSLISHPGRLGDVLRRLHELRIIEQLIPEFKRTRGLLQFNAYHKYTVDAHCIRSVEAAAELEESQTSMGRRYRRIRDKTLLHLALLIHDIGKGYEEDHCIVGARIAVDVAKRLELDSASSEFLEWLIRQHLLVNTIAFRHNLDDPEIILSFAKEVGSIRRLELLVVHAVADLTAVGPDVINDWKLNLIEKLYLQTRRYFEKGQLPGENDERLSQIREDVGKIMRREGANENAMQILEQFPGSLMRQGDLSQVASRLVDVGKAFQDGKQSLCSGEYDSEISAMCYRVVYREDQRIGTFARVTGALATCGLAILRADVETVGENLVWDCFWVVDPDYAEEAPEFRIKQVCDRVCKILDSPDAPLPPYRKTWRTSAKESSKTVHVLPTNVVFDNATVDRFTILSLFAYDQVGLLHRIAVALADLRIVLHFAKIDTHLDQIADVFYVTEEDGSLIDDVSRQEAVRDKLIQVVDENEED</sequence>
<comment type="function">
    <text evidence="7">Modifies, by uridylylation and deuridylylation, the PII regulatory proteins (GlnB and homologs), in response to the nitrogen status of the cell that GlnD senses through the glutamine level. Under low glutamine levels, catalyzes the conversion of the PII proteins and UTP to PII-UMP and PPi, while under higher glutamine levels, GlnD hydrolyzes PII-UMP to PII and UMP (deuridylylation). Thus, controls uridylylation state and activity of the PII proteins, and plays an important role in the regulation of nitrogen metabolism.</text>
</comment>
<dbReference type="PANTHER" id="PTHR47320:SF1">
    <property type="entry name" value="BIFUNCTIONAL URIDYLYLTRANSFERASE_URIDYLYL-REMOVING ENZYME"/>
    <property type="match status" value="1"/>
</dbReference>
<dbReference type="PIRSF" id="PIRSF006288">
    <property type="entry name" value="PII_uridyltransf"/>
    <property type="match status" value="1"/>
</dbReference>
<dbReference type="RefSeq" id="WP_145416237.1">
    <property type="nucleotide sequence ID" value="NZ_CP036526.1"/>
</dbReference>
<dbReference type="InterPro" id="IPR043519">
    <property type="entry name" value="NT_sf"/>
</dbReference>
<dbReference type="Pfam" id="PF08335">
    <property type="entry name" value="GlnD_UR_UTase"/>
    <property type="match status" value="1"/>
</dbReference>
<dbReference type="InterPro" id="IPR003607">
    <property type="entry name" value="HD/PDEase_dom"/>
</dbReference>
<dbReference type="SUPFAM" id="SSF81301">
    <property type="entry name" value="Nucleotidyltransferase"/>
    <property type="match status" value="1"/>
</dbReference>
<comment type="catalytic activity">
    <reaction evidence="7">
        <text>[protein-PII]-uridylyl-L-tyrosine + H2O = [protein-PII]-L-tyrosine + UMP + H(+)</text>
        <dbReference type="Rhea" id="RHEA:48600"/>
        <dbReference type="Rhea" id="RHEA-COMP:12147"/>
        <dbReference type="Rhea" id="RHEA-COMP:12148"/>
        <dbReference type="ChEBI" id="CHEBI:15377"/>
        <dbReference type="ChEBI" id="CHEBI:15378"/>
        <dbReference type="ChEBI" id="CHEBI:46858"/>
        <dbReference type="ChEBI" id="CHEBI:57865"/>
        <dbReference type="ChEBI" id="CHEBI:90602"/>
    </reaction>
</comment>
<feature type="domain" description="ACT" evidence="8">
    <location>
        <begin position="805"/>
        <end position="880"/>
    </location>
</feature>
<dbReference type="HAMAP" id="MF_00277">
    <property type="entry name" value="PII_uridylyl_transf"/>
    <property type="match status" value="1"/>
</dbReference>
<keyword evidence="2 7" id="KW-0548">Nucleotidyltransferase</keyword>
<dbReference type="NCBIfam" id="TIGR01693">
    <property type="entry name" value="UTase_glnD"/>
    <property type="match status" value="1"/>
</dbReference>
<dbReference type="Pfam" id="PF01966">
    <property type="entry name" value="HD"/>
    <property type="match status" value="1"/>
</dbReference>